<reference evidence="1" key="1">
    <citation type="submission" date="2023-10" db="EMBL/GenBank/DDBJ databases">
        <authorList>
            <person name="Chen Y."/>
            <person name="Shah S."/>
            <person name="Dougan E. K."/>
            <person name="Thang M."/>
            <person name="Chan C."/>
        </authorList>
    </citation>
    <scope>NUCLEOTIDE SEQUENCE [LARGE SCALE GENOMIC DNA]</scope>
</reference>
<dbReference type="Proteomes" id="UP001189429">
    <property type="component" value="Unassembled WGS sequence"/>
</dbReference>
<name>A0ABN9WRQ1_9DINO</name>
<proteinExistence type="predicted"/>
<evidence type="ECO:0000313" key="1">
    <source>
        <dbReference type="EMBL" id="CAK0887801.1"/>
    </source>
</evidence>
<dbReference type="Gene3D" id="3.40.50.300">
    <property type="entry name" value="P-loop containing nucleotide triphosphate hydrolases"/>
    <property type="match status" value="1"/>
</dbReference>
<dbReference type="SUPFAM" id="SSF52540">
    <property type="entry name" value="P-loop containing nucleoside triphosphate hydrolases"/>
    <property type="match status" value="2"/>
</dbReference>
<keyword evidence="2" id="KW-1185">Reference proteome</keyword>
<accession>A0ABN9WRQ1</accession>
<protein>
    <recommendedName>
        <fullName evidence="3">Orc1-like AAA ATPase domain-containing protein</fullName>
    </recommendedName>
</protein>
<evidence type="ECO:0008006" key="3">
    <source>
        <dbReference type="Google" id="ProtNLM"/>
    </source>
</evidence>
<gene>
    <name evidence="1" type="ORF">PCOR1329_LOCUS68763</name>
</gene>
<sequence length="455" mass="48337">MQAAENDVAWRARVERRSYLAALAGLPVAQGLPRGRWACVVKACSEKNCGPVCSKRRRRAQMPHGEKTDWSCALPVGNFWIQDCAGVSSACSGERLVRTACKMGQAFLCPTGSLSGAEQKGRSRTGCCETCARPLLVSSPFNGRLVIAVLCLPGIVDGIARKLASTWLHCGSLPECTSVGRFPSSASTAGPGRSAAWAAATGEEPGGALEDCEDFVGRAWELRWLLRLLGAAGGRRVVVLHGAWGSGKSALAAEFCRYAAAPGRRFSDVRAPGGEGRQKRLALVSLQDAGGAGAEARASRLLQTAAAGLCSGSPADSACLVVDQAEEHLGWHDALAAELLQGNPWLHLLLVRSQPVYKLEGTDRWKPQNFGLPPLSGDEGARLFLSRVHRPLTELDFDAAAPGQHLPGAPLSRDVLIPRLADHPLIIACLGNPRRLVNLAARVTFELPSVRDLMA</sequence>
<dbReference type="EMBL" id="CAUYUJ010018988">
    <property type="protein sequence ID" value="CAK0887801.1"/>
    <property type="molecule type" value="Genomic_DNA"/>
</dbReference>
<organism evidence="1 2">
    <name type="scientific">Prorocentrum cordatum</name>
    <dbReference type="NCBI Taxonomy" id="2364126"/>
    <lineage>
        <taxon>Eukaryota</taxon>
        <taxon>Sar</taxon>
        <taxon>Alveolata</taxon>
        <taxon>Dinophyceae</taxon>
        <taxon>Prorocentrales</taxon>
        <taxon>Prorocentraceae</taxon>
        <taxon>Prorocentrum</taxon>
    </lineage>
</organism>
<comment type="caution">
    <text evidence="1">The sequence shown here is derived from an EMBL/GenBank/DDBJ whole genome shotgun (WGS) entry which is preliminary data.</text>
</comment>
<evidence type="ECO:0000313" key="2">
    <source>
        <dbReference type="Proteomes" id="UP001189429"/>
    </source>
</evidence>
<dbReference type="InterPro" id="IPR027417">
    <property type="entry name" value="P-loop_NTPase"/>
</dbReference>